<dbReference type="InterPro" id="IPR028055">
    <property type="entry name" value="YidC/Oxa/ALB_C"/>
</dbReference>
<reference evidence="12 13" key="1">
    <citation type="submission" date="2015-04" db="EMBL/GenBank/DDBJ databases">
        <title>Microcin producing Clostridium sp. JC272T.</title>
        <authorList>
            <person name="Jyothsna T."/>
            <person name="Sasikala C."/>
            <person name="Ramana C."/>
        </authorList>
    </citation>
    <scope>NUCLEOTIDE SEQUENCE [LARGE SCALE GENOMIC DNA]</scope>
    <source>
        <strain evidence="12 13">JC272</strain>
    </source>
</reference>
<dbReference type="GO" id="GO:0051205">
    <property type="term" value="P:protein insertion into membrane"/>
    <property type="evidence" value="ECO:0007669"/>
    <property type="project" value="TreeGrafter"/>
</dbReference>
<feature type="transmembrane region" description="Helical" evidence="10">
    <location>
        <begin position="22"/>
        <end position="42"/>
    </location>
</feature>
<evidence type="ECO:0000256" key="7">
    <source>
        <dbReference type="ARBA" id="ARBA00023136"/>
    </source>
</evidence>
<keyword evidence="3" id="KW-1003">Cell membrane</keyword>
<evidence type="ECO:0000313" key="13">
    <source>
        <dbReference type="Proteomes" id="UP000034407"/>
    </source>
</evidence>
<feature type="transmembrane region" description="Helical" evidence="10">
    <location>
        <begin position="172"/>
        <end position="196"/>
    </location>
</feature>
<keyword evidence="5" id="KW-0653">Protein transport</keyword>
<dbReference type="Pfam" id="PF02096">
    <property type="entry name" value="60KD_IMP"/>
    <property type="match status" value="1"/>
</dbReference>
<dbReference type="CDD" id="cd20070">
    <property type="entry name" value="5TM_YidC_Alb3"/>
    <property type="match status" value="1"/>
</dbReference>
<dbReference type="InterPro" id="IPR047196">
    <property type="entry name" value="YidC_ALB_C"/>
</dbReference>
<evidence type="ECO:0000256" key="3">
    <source>
        <dbReference type="ARBA" id="ARBA00022475"/>
    </source>
</evidence>
<dbReference type="InterPro" id="IPR001708">
    <property type="entry name" value="YidC/ALB3/OXA1/COX18"/>
</dbReference>
<evidence type="ECO:0000256" key="6">
    <source>
        <dbReference type="ARBA" id="ARBA00022989"/>
    </source>
</evidence>
<evidence type="ECO:0000259" key="11">
    <source>
        <dbReference type="Pfam" id="PF02096"/>
    </source>
</evidence>
<sequence>MNFISNLLGQVLKFILDFGIEYGWAIIIFTIVVKVILLPLTIKQTKSMKAMQDIQPKIKEIQEKYKSKPEKQNQEIMKVYQEAKINPMSGCLPLLIQFPILIGLYNVLRNPVTHHVFQSEAAQKAADTGFLWMTSLSSPDKTLIIAVLAGVTTFITQKLTMPQDQQQGSMKIMTYFMSFMMFWWGISFPAGLALYWTVSNLFQLAQYYLIMNPLRTKLANSGEGVVDETKPRNKK</sequence>
<evidence type="ECO:0000256" key="2">
    <source>
        <dbReference type="ARBA" id="ARBA00022448"/>
    </source>
</evidence>
<proteinExistence type="inferred from homology"/>
<dbReference type="AlphaFoldDB" id="A0A0M3DIW1"/>
<accession>A0A0M3DIW1</accession>
<evidence type="ECO:0000313" key="12">
    <source>
        <dbReference type="EMBL" id="KKY02081.1"/>
    </source>
</evidence>
<keyword evidence="6 10" id="KW-1133">Transmembrane helix</keyword>
<keyword evidence="7 10" id="KW-0472">Membrane</keyword>
<feature type="domain" description="Membrane insertase YidC/Oxa/ALB C-terminal" evidence="11">
    <location>
        <begin position="22"/>
        <end position="211"/>
    </location>
</feature>
<comment type="similarity">
    <text evidence="9">Belongs to the OXA1/ALB3/YidC family.</text>
</comment>
<dbReference type="PATRIC" id="fig|1629550.3.peg.503"/>
<evidence type="ECO:0000256" key="1">
    <source>
        <dbReference type="ARBA" id="ARBA00004651"/>
    </source>
</evidence>
<dbReference type="OrthoDB" id="9780552at2"/>
<dbReference type="EMBL" id="LBBT01000118">
    <property type="protein sequence ID" value="KKY02081.1"/>
    <property type="molecule type" value="Genomic_DNA"/>
</dbReference>
<evidence type="ECO:0000256" key="9">
    <source>
        <dbReference type="RuleBase" id="RU003945"/>
    </source>
</evidence>
<keyword evidence="2" id="KW-0813">Transport</keyword>
<name>A0A0M3DIW1_9FIRM</name>
<comment type="subcellular location">
    <subcellularLocation>
        <location evidence="1">Cell membrane</location>
        <topology evidence="1">Multi-pass membrane protein</topology>
    </subcellularLocation>
    <subcellularLocation>
        <location evidence="9">Membrane</location>
        <topology evidence="9">Multi-pass membrane protein</topology>
    </subcellularLocation>
</comment>
<dbReference type="GO" id="GO:0005886">
    <property type="term" value="C:plasma membrane"/>
    <property type="evidence" value="ECO:0007669"/>
    <property type="project" value="UniProtKB-SubCell"/>
</dbReference>
<evidence type="ECO:0000256" key="8">
    <source>
        <dbReference type="ARBA" id="ARBA00023186"/>
    </source>
</evidence>
<dbReference type="GO" id="GO:0015031">
    <property type="term" value="P:protein transport"/>
    <property type="evidence" value="ECO:0007669"/>
    <property type="project" value="UniProtKB-KW"/>
</dbReference>
<dbReference type="PANTHER" id="PTHR12428:SF65">
    <property type="entry name" value="CYTOCHROME C OXIDASE ASSEMBLY PROTEIN COX18, MITOCHONDRIAL"/>
    <property type="match status" value="1"/>
</dbReference>
<dbReference type="PANTHER" id="PTHR12428">
    <property type="entry name" value="OXA1"/>
    <property type="match status" value="1"/>
</dbReference>
<feature type="transmembrane region" description="Helical" evidence="10">
    <location>
        <begin position="142"/>
        <end position="160"/>
    </location>
</feature>
<keyword evidence="13" id="KW-1185">Reference proteome</keyword>
<organism evidence="12 13">
    <name type="scientific">Paraclostridium benzoelyticum</name>
    <dbReference type="NCBI Taxonomy" id="1629550"/>
    <lineage>
        <taxon>Bacteria</taxon>
        <taxon>Bacillati</taxon>
        <taxon>Bacillota</taxon>
        <taxon>Clostridia</taxon>
        <taxon>Peptostreptococcales</taxon>
        <taxon>Peptostreptococcaceae</taxon>
        <taxon>Paraclostridium</taxon>
    </lineage>
</organism>
<keyword evidence="4 9" id="KW-0812">Transmembrane</keyword>
<dbReference type="PRINTS" id="PR00701">
    <property type="entry name" value="60KDINNERMP"/>
</dbReference>
<comment type="caution">
    <text evidence="12">The sequence shown here is derived from an EMBL/GenBank/DDBJ whole genome shotgun (WGS) entry which is preliminary data.</text>
</comment>
<protein>
    <submittedName>
        <fullName evidence="12">Sporulation protein</fullName>
    </submittedName>
</protein>
<dbReference type="RefSeq" id="WP_046822352.1">
    <property type="nucleotide sequence ID" value="NZ_JBCLWQ010000002.1"/>
</dbReference>
<evidence type="ECO:0000256" key="4">
    <source>
        <dbReference type="ARBA" id="ARBA00022692"/>
    </source>
</evidence>
<gene>
    <name evidence="12" type="ORF">VN21_05125</name>
</gene>
<keyword evidence="8" id="KW-0143">Chaperone</keyword>
<dbReference type="Proteomes" id="UP000034407">
    <property type="component" value="Unassembled WGS sequence"/>
</dbReference>
<dbReference type="NCBIfam" id="TIGR03592">
    <property type="entry name" value="yidC_oxa1_cterm"/>
    <property type="match status" value="1"/>
</dbReference>
<evidence type="ECO:0000256" key="5">
    <source>
        <dbReference type="ARBA" id="ARBA00022927"/>
    </source>
</evidence>
<dbReference type="GO" id="GO:0032977">
    <property type="term" value="F:membrane insertase activity"/>
    <property type="evidence" value="ECO:0007669"/>
    <property type="project" value="InterPro"/>
</dbReference>
<evidence type="ECO:0000256" key="10">
    <source>
        <dbReference type="SAM" id="Phobius"/>
    </source>
</evidence>